<feature type="transmembrane region" description="Helical" evidence="1">
    <location>
        <begin position="412"/>
        <end position="432"/>
    </location>
</feature>
<keyword evidence="1" id="KW-1133">Transmembrane helix</keyword>
<feature type="transmembrane region" description="Helical" evidence="1">
    <location>
        <begin position="140"/>
        <end position="166"/>
    </location>
</feature>
<accession>A0A1G9SLI5</accession>
<dbReference type="RefSeq" id="WP_092607507.1">
    <property type="nucleotide sequence ID" value="NZ_FNHU01000002.1"/>
</dbReference>
<feature type="transmembrane region" description="Helical" evidence="1">
    <location>
        <begin position="489"/>
        <end position="513"/>
    </location>
</feature>
<feature type="transmembrane region" description="Helical" evidence="1">
    <location>
        <begin position="230"/>
        <end position="256"/>
    </location>
</feature>
<feature type="transmembrane region" description="Helical" evidence="1">
    <location>
        <begin position="923"/>
        <end position="944"/>
    </location>
</feature>
<evidence type="ECO:0000313" key="2">
    <source>
        <dbReference type="EMBL" id="SDM36348.1"/>
    </source>
</evidence>
<dbReference type="EMBL" id="FNHU01000002">
    <property type="protein sequence ID" value="SDM36348.1"/>
    <property type="molecule type" value="Genomic_DNA"/>
</dbReference>
<feature type="transmembrane region" description="Helical" evidence="1">
    <location>
        <begin position="453"/>
        <end position="477"/>
    </location>
</feature>
<protein>
    <recommendedName>
        <fullName evidence="4">Membrane protein YfhO</fullName>
    </recommendedName>
</protein>
<feature type="transmembrane region" description="Helical" evidence="1">
    <location>
        <begin position="33"/>
        <end position="55"/>
    </location>
</feature>
<evidence type="ECO:0000313" key="3">
    <source>
        <dbReference type="Proteomes" id="UP000199671"/>
    </source>
</evidence>
<feature type="transmembrane region" description="Helical" evidence="1">
    <location>
        <begin position="373"/>
        <end position="392"/>
    </location>
</feature>
<organism evidence="2 3">
    <name type="scientific">Actinomyces ruminicola</name>
    <dbReference type="NCBI Taxonomy" id="332524"/>
    <lineage>
        <taxon>Bacteria</taxon>
        <taxon>Bacillati</taxon>
        <taxon>Actinomycetota</taxon>
        <taxon>Actinomycetes</taxon>
        <taxon>Actinomycetales</taxon>
        <taxon>Actinomycetaceae</taxon>
        <taxon>Actinomyces</taxon>
    </lineage>
</organism>
<dbReference type="AlphaFoldDB" id="A0A1G9SLI5"/>
<evidence type="ECO:0008006" key="4">
    <source>
        <dbReference type="Google" id="ProtNLM"/>
    </source>
</evidence>
<sequence length="956" mass="102466">MQLLPLREKWAPAHAGGAGDRDRAPDRGRRADLILAAVGWVALLCLIVVVVVPGLCSSSVFLGSENLARNAPWGPELSAEDPTNYFIGDTIDSVTPTSILVSEEMSRGNLAEWDPYISGGAQSASLPNTGMLSPLSLPWWFLPATAANAGVKIMEIASIALGMYLLLRRRWGLPCATVPVATMVFSTSGFMLAWTNWPQTRVAALLPLLFWATDRLAVHSRWRDMVPMALVVASMLLGGFPAVTAYGIYTAVAYFLCRTIVVSQRWKERWAGLLRSALGCLLGLGLTAVQMLPFVYFSTHYVNFESRSFGGSTLPFLSLATVVVPDLLGTPQFEDFIWSINPVEGMSYIGVAAMGLAAIGILLLRRDDVPRGVLFPITAITLIVGSAVYFGGPFGELIQLLPAMSTSLIGRMRSVLGFFLALLAALGMAGLMRFPSPRQWLTCLRVDLRSGGAYRLGLFVRFVAVVLLVVPVARAVVDAHAEQVGQGNLAFASGVAKEAVVLAVLSSAAMLLAWWSRRWFVRGPAVVAVIVLVAGPATSTAMSWWPISSSNTFYPVTVTHAYLDANLGEDRYASVGFAMQPGTSSAYQERALGGHTFTSPQWHQLLRAVDDSYFLTQTYSSLSSDNLVSSAASPILDRLGVRYLVAAPNELLPGRPEDVSQPVSTQVVVDGSASAHTQTFTGPVRGVSLHVIGQSGLPEHPGRLTVRMVAEDGQVLAETSTVISGVDSNHWVALPDYAAAEDQGWNLEILLEETTASITLGADELGDAVVSLMRPQEDGLEVVQTGESTVIERTTALSRVRWASASVVVEDPDERVATMASSVDLHDTVILEHFDDEQLVTPDSEATVSVEDVSTDHQRITVTTTGTGWVVIDDPLRDDGWSVTVDGGAAELVEAEHVGGAVYIDGAGTHTIDLVYSTPWRTAGLAITFASVLVVVLICAGAVVSDKHRSQRGEAY</sequence>
<reference evidence="2 3" key="1">
    <citation type="submission" date="2016-10" db="EMBL/GenBank/DDBJ databases">
        <authorList>
            <person name="de Groot N.N."/>
        </authorList>
    </citation>
    <scope>NUCLEOTIDE SEQUENCE [LARGE SCALE GENOMIC DNA]</scope>
    <source>
        <strain evidence="2 3">KPR-7B</strain>
    </source>
</reference>
<name>A0A1G9SLI5_9ACTO</name>
<proteinExistence type="predicted"/>
<evidence type="ECO:0000256" key="1">
    <source>
        <dbReference type="SAM" id="Phobius"/>
    </source>
</evidence>
<dbReference type="OrthoDB" id="3752109at2"/>
<feature type="transmembrane region" description="Helical" evidence="1">
    <location>
        <begin position="525"/>
        <end position="545"/>
    </location>
</feature>
<dbReference type="Proteomes" id="UP000199671">
    <property type="component" value="Unassembled WGS sequence"/>
</dbReference>
<keyword evidence="1" id="KW-0472">Membrane</keyword>
<feature type="transmembrane region" description="Helical" evidence="1">
    <location>
        <begin position="276"/>
        <end position="297"/>
    </location>
</feature>
<gene>
    <name evidence="2" type="ORF">SAMN04487766_10211</name>
</gene>
<feature type="transmembrane region" description="Helical" evidence="1">
    <location>
        <begin position="173"/>
        <end position="194"/>
    </location>
</feature>
<keyword evidence="1" id="KW-0812">Transmembrane</keyword>
<feature type="transmembrane region" description="Helical" evidence="1">
    <location>
        <begin position="345"/>
        <end position="364"/>
    </location>
</feature>